<dbReference type="SUPFAM" id="SSF56399">
    <property type="entry name" value="ADP-ribosylation"/>
    <property type="match status" value="1"/>
</dbReference>
<name>A0AAJ5ST38_9PSED</name>
<evidence type="ECO:0000313" key="2">
    <source>
        <dbReference type="Proteomes" id="UP001209279"/>
    </source>
</evidence>
<dbReference type="EMBL" id="CP083803">
    <property type="protein sequence ID" value="UXZ45338.1"/>
    <property type="molecule type" value="Genomic_DNA"/>
</dbReference>
<dbReference type="Proteomes" id="UP001209279">
    <property type="component" value="Chromosome"/>
</dbReference>
<gene>
    <name evidence="1" type="ORF">K7K07_25320</name>
</gene>
<dbReference type="Gene3D" id="2.180.10.10">
    <property type="entry name" value="RHS repeat-associated core"/>
    <property type="match status" value="1"/>
</dbReference>
<organism evidence="1 2">
    <name type="scientific">Pseudomonas soli</name>
    <dbReference type="NCBI Taxonomy" id="1306993"/>
    <lineage>
        <taxon>Bacteria</taxon>
        <taxon>Pseudomonadati</taxon>
        <taxon>Pseudomonadota</taxon>
        <taxon>Gammaproteobacteria</taxon>
        <taxon>Pseudomonadales</taxon>
        <taxon>Pseudomonadaceae</taxon>
        <taxon>Pseudomonas</taxon>
    </lineage>
</organism>
<accession>A0AAJ5ST38</accession>
<proteinExistence type="predicted"/>
<sequence>MNSQKKANVLLVSDQQRSVFFGVNEIPPSRNLPYLPYGFLSASDNALGFNGERLESPGGNYFLGNGYRVFNPILMRLNSPDSMSPFAAGGVNSYAYCLGDPVNRRDPSGNISVLKSLRQSFRRDSQTSSSQRNLPASIKIETFDVVNTYSRTYTTGKFPMNIVENPRNIPEGYQLIGLHGTKSKYVESLESGLDISFSKGGLAGRGLYITQYAELANNFTGYDGSGSILGVYVKDFSRWVEGKHYSRLHSQVMVIHERAYYAVKMSRDIRFPMVFDAAYAQTPSDEPYGGRGWF</sequence>
<evidence type="ECO:0000313" key="1">
    <source>
        <dbReference type="EMBL" id="UXZ45338.1"/>
    </source>
</evidence>
<protein>
    <submittedName>
        <fullName evidence="1">RHS repeat-associated core domain-containing protein</fullName>
    </submittedName>
</protein>
<dbReference type="RefSeq" id="WP_263159314.1">
    <property type="nucleotide sequence ID" value="NZ_CP083803.1"/>
</dbReference>
<dbReference type="InterPro" id="IPR022385">
    <property type="entry name" value="Rhs_assc_core"/>
</dbReference>
<dbReference type="AlphaFoldDB" id="A0AAJ5ST38"/>
<reference evidence="1" key="1">
    <citation type="submission" date="2021-08" db="EMBL/GenBank/DDBJ databases">
        <authorList>
            <person name="Yaryura P.M."/>
            <person name="Bianco M.I."/>
            <person name="Morais C."/>
            <person name="Setubal J.C."/>
        </authorList>
    </citation>
    <scope>NUCLEOTIDE SEQUENCE</scope>
    <source>
        <strain evidence="1">AP1</strain>
    </source>
</reference>
<dbReference type="NCBIfam" id="TIGR03696">
    <property type="entry name" value="Rhs_assc_core"/>
    <property type="match status" value="1"/>
</dbReference>